<evidence type="ECO:0000256" key="1">
    <source>
        <dbReference type="SAM" id="SignalP"/>
    </source>
</evidence>
<protein>
    <recommendedName>
        <fullName evidence="4">DUF2844 domain-containing protein</fullName>
    </recommendedName>
</protein>
<gene>
    <name evidence="2" type="ORF">CFB84_43880</name>
</gene>
<evidence type="ECO:0008006" key="4">
    <source>
        <dbReference type="Google" id="ProtNLM"/>
    </source>
</evidence>
<feature type="signal peptide" evidence="1">
    <location>
        <begin position="1"/>
        <end position="28"/>
    </location>
</feature>
<comment type="caution">
    <text evidence="2">The sequence shown here is derived from an EMBL/GenBank/DDBJ whole genome shotgun (WGS) entry which is preliminary data.</text>
</comment>
<dbReference type="EMBL" id="NKFA01000059">
    <property type="protein sequence ID" value="OXI29555.1"/>
    <property type="molecule type" value="Genomic_DNA"/>
</dbReference>
<dbReference type="Proteomes" id="UP000214600">
    <property type="component" value="Unassembled WGS sequence"/>
</dbReference>
<dbReference type="AlphaFoldDB" id="A0A228HI42"/>
<keyword evidence="1" id="KW-0732">Signal</keyword>
<reference evidence="3" key="1">
    <citation type="submission" date="2017-06" db="EMBL/GenBank/DDBJ databases">
        <authorList>
            <person name="LiPuma J."/>
            <person name="Spilker T."/>
        </authorList>
    </citation>
    <scope>NUCLEOTIDE SEQUENCE [LARGE SCALE GENOMIC DNA]</scope>
    <source>
        <strain evidence="3">AU17325</strain>
    </source>
</reference>
<evidence type="ECO:0000313" key="2">
    <source>
        <dbReference type="EMBL" id="OXI29555.1"/>
    </source>
</evidence>
<organism evidence="2 3">
    <name type="scientific">Burkholderia aenigmatica</name>
    <dbReference type="NCBI Taxonomy" id="2015348"/>
    <lineage>
        <taxon>Bacteria</taxon>
        <taxon>Pseudomonadati</taxon>
        <taxon>Pseudomonadota</taxon>
        <taxon>Betaproteobacteria</taxon>
        <taxon>Burkholderiales</taxon>
        <taxon>Burkholderiaceae</taxon>
        <taxon>Burkholderia</taxon>
        <taxon>Burkholderia cepacia complex</taxon>
    </lineage>
</organism>
<dbReference type="InterPro" id="IPR021267">
    <property type="entry name" value="DUF2844"/>
</dbReference>
<reference evidence="2 3" key="2">
    <citation type="submission" date="2017-08" db="EMBL/GenBank/DDBJ databases">
        <title>WGS of novel Burkholderia cepaca complex species.</title>
        <authorList>
            <person name="Lipuma J."/>
            <person name="Spilker T."/>
        </authorList>
    </citation>
    <scope>NUCLEOTIDE SEQUENCE [LARGE SCALE GENOMIC DNA]</scope>
    <source>
        <strain evidence="2 3">AU17325</strain>
    </source>
</reference>
<feature type="chain" id="PRO_5012285373" description="DUF2844 domain-containing protein" evidence="1">
    <location>
        <begin position="29"/>
        <end position="162"/>
    </location>
</feature>
<sequence length="162" mass="16712">MSGKMTMKMRLLALATTACCLISTLAYASLGGSAPTVSDDQVRLVANHQAVNLQATAGVGYTVSEMVLPSTTVVREYVAGGKVFAVSWSGPSAPNVRQLLGVYADQASADVKAFREAHGGIGPVSVSSGDFVFQSGGHMGFYAGRAYIPSAFPSGVTSSDIR</sequence>
<dbReference type="Pfam" id="PF11005">
    <property type="entry name" value="DUF2844"/>
    <property type="match status" value="1"/>
</dbReference>
<proteinExistence type="predicted"/>
<evidence type="ECO:0000313" key="3">
    <source>
        <dbReference type="Proteomes" id="UP000214600"/>
    </source>
</evidence>
<name>A0A228HI42_9BURK</name>
<accession>A0A228HI42</accession>